<protein>
    <submittedName>
        <fullName evidence="1">Uncharacterized protein</fullName>
    </submittedName>
</protein>
<gene>
    <name evidence="1" type="ORF">GCM10007392_23340</name>
</gene>
<reference evidence="1" key="1">
    <citation type="journal article" date="2014" name="Int. J. Syst. Evol. Microbiol.">
        <title>Complete genome sequence of Corynebacterium casei LMG S-19264T (=DSM 44701T), isolated from a smear-ripened cheese.</title>
        <authorList>
            <consortium name="US DOE Joint Genome Institute (JGI-PGF)"/>
            <person name="Walter F."/>
            <person name="Albersmeier A."/>
            <person name="Kalinowski J."/>
            <person name="Ruckert C."/>
        </authorList>
    </citation>
    <scope>NUCLEOTIDE SEQUENCE</scope>
    <source>
        <strain evidence="1">KCTC 22169</strain>
    </source>
</reference>
<accession>A0A918KAL5</accession>
<dbReference type="AlphaFoldDB" id="A0A918KAL5"/>
<reference evidence="1" key="2">
    <citation type="submission" date="2020-09" db="EMBL/GenBank/DDBJ databases">
        <authorList>
            <person name="Sun Q."/>
            <person name="Kim S."/>
        </authorList>
    </citation>
    <scope>NUCLEOTIDE SEQUENCE</scope>
    <source>
        <strain evidence="1">KCTC 22169</strain>
    </source>
</reference>
<name>A0A918KAL5_9GAMM</name>
<sequence>MIPAQGYGLGVGQRDLQFAGQTVDTHGKSSLSVTLEVKNRGWNPNNKLLRIPGLTQVKYFEAAFVGWALPTMEGYDGSGSPLG</sequence>
<evidence type="ECO:0000313" key="1">
    <source>
        <dbReference type="EMBL" id="GGX55087.1"/>
    </source>
</evidence>
<dbReference type="Proteomes" id="UP000626148">
    <property type="component" value="Unassembled WGS sequence"/>
</dbReference>
<proteinExistence type="predicted"/>
<keyword evidence="2" id="KW-1185">Reference proteome</keyword>
<evidence type="ECO:0000313" key="2">
    <source>
        <dbReference type="Proteomes" id="UP000626148"/>
    </source>
</evidence>
<comment type="caution">
    <text evidence="1">The sequence shown here is derived from an EMBL/GenBank/DDBJ whole genome shotgun (WGS) entry which is preliminary data.</text>
</comment>
<dbReference type="EMBL" id="BMXR01000005">
    <property type="protein sequence ID" value="GGX55087.1"/>
    <property type="molecule type" value="Genomic_DNA"/>
</dbReference>
<organism evidence="1 2">
    <name type="scientific">Saccharospirillum salsuginis</name>
    <dbReference type="NCBI Taxonomy" id="418750"/>
    <lineage>
        <taxon>Bacteria</taxon>
        <taxon>Pseudomonadati</taxon>
        <taxon>Pseudomonadota</taxon>
        <taxon>Gammaproteobacteria</taxon>
        <taxon>Oceanospirillales</taxon>
        <taxon>Saccharospirillaceae</taxon>
        <taxon>Saccharospirillum</taxon>
    </lineage>
</organism>